<reference evidence="1 2" key="1">
    <citation type="submission" date="2019-11" db="EMBL/GenBank/DDBJ databases">
        <title>Whole genome sequence of Oryza granulata.</title>
        <authorList>
            <person name="Li W."/>
        </authorList>
    </citation>
    <scope>NUCLEOTIDE SEQUENCE [LARGE SCALE GENOMIC DNA]</scope>
    <source>
        <strain evidence="2">cv. Menghai</strain>
        <tissue evidence="1">Leaf</tissue>
    </source>
</reference>
<keyword evidence="2" id="KW-1185">Reference proteome</keyword>
<dbReference type="EMBL" id="SPHZ02000007">
    <property type="protein sequence ID" value="KAF0908482.1"/>
    <property type="molecule type" value="Genomic_DNA"/>
</dbReference>
<accession>A0A6G1D841</accession>
<organism evidence="1 2">
    <name type="scientific">Oryza meyeriana var. granulata</name>
    <dbReference type="NCBI Taxonomy" id="110450"/>
    <lineage>
        <taxon>Eukaryota</taxon>
        <taxon>Viridiplantae</taxon>
        <taxon>Streptophyta</taxon>
        <taxon>Embryophyta</taxon>
        <taxon>Tracheophyta</taxon>
        <taxon>Spermatophyta</taxon>
        <taxon>Magnoliopsida</taxon>
        <taxon>Liliopsida</taxon>
        <taxon>Poales</taxon>
        <taxon>Poaceae</taxon>
        <taxon>BOP clade</taxon>
        <taxon>Oryzoideae</taxon>
        <taxon>Oryzeae</taxon>
        <taxon>Oryzinae</taxon>
        <taxon>Oryza</taxon>
        <taxon>Oryza meyeriana</taxon>
    </lineage>
</organism>
<proteinExistence type="predicted"/>
<protein>
    <submittedName>
        <fullName evidence="1">Uncharacterized protein</fullName>
    </submittedName>
</protein>
<evidence type="ECO:0000313" key="2">
    <source>
        <dbReference type="Proteomes" id="UP000479710"/>
    </source>
</evidence>
<gene>
    <name evidence="1" type="ORF">E2562_025446</name>
</gene>
<name>A0A6G1D841_9ORYZ</name>
<comment type="caution">
    <text evidence="1">The sequence shown here is derived from an EMBL/GenBank/DDBJ whole genome shotgun (WGS) entry which is preliminary data.</text>
</comment>
<evidence type="ECO:0000313" key="1">
    <source>
        <dbReference type="EMBL" id="KAF0908482.1"/>
    </source>
</evidence>
<dbReference type="AlphaFoldDB" id="A0A6G1D841"/>
<sequence>MKSDGAQQKHAQAVVPAKRRSVAAGQVRRMVAKVIAQPCGCGMRVITGYSVLVLCPACPWRLPTSPATRCSPAFANITGYSVLSGLSLPLPQKQKYGISPPPSLAGAPPHARSSTRENALFPTLELNDDETMSNRESGDLVTVKDEISTYGLIDYSN</sequence>
<dbReference type="Proteomes" id="UP000479710">
    <property type="component" value="Unassembled WGS sequence"/>
</dbReference>